<evidence type="ECO:0000256" key="7">
    <source>
        <dbReference type="ARBA" id="ARBA00023136"/>
    </source>
</evidence>
<evidence type="ECO:0000256" key="1">
    <source>
        <dbReference type="ARBA" id="ARBA00004141"/>
    </source>
</evidence>
<evidence type="ECO:0000313" key="12">
    <source>
        <dbReference type="Proteomes" id="UP001595900"/>
    </source>
</evidence>
<dbReference type="SUPFAM" id="SSF161111">
    <property type="entry name" value="Cation efflux protein transmembrane domain-like"/>
    <property type="match status" value="1"/>
</dbReference>
<dbReference type="SUPFAM" id="SSF160240">
    <property type="entry name" value="Cation efflux protein cytoplasmic domain-like"/>
    <property type="match status" value="1"/>
</dbReference>
<evidence type="ECO:0000256" key="4">
    <source>
        <dbReference type="ARBA" id="ARBA00022692"/>
    </source>
</evidence>
<keyword evidence="12" id="KW-1185">Reference proteome</keyword>
<name>A0ABV8Q4B5_9MICO</name>
<evidence type="ECO:0000256" key="3">
    <source>
        <dbReference type="ARBA" id="ARBA00022448"/>
    </source>
</evidence>
<dbReference type="Proteomes" id="UP001595900">
    <property type="component" value="Unassembled WGS sequence"/>
</dbReference>
<dbReference type="PANTHER" id="PTHR11562:SF17">
    <property type="entry name" value="RE54080P-RELATED"/>
    <property type="match status" value="1"/>
</dbReference>
<dbReference type="RefSeq" id="WP_390227000.1">
    <property type="nucleotide sequence ID" value="NZ_JBHSCN010000002.1"/>
</dbReference>
<dbReference type="Pfam" id="PF01545">
    <property type="entry name" value="Cation_efflux"/>
    <property type="match status" value="1"/>
</dbReference>
<keyword evidence="5 8" id="KW-1133">Transmembrane helix</keyword>
<evidence type="ECO:0000256" key="2">
    <source>
        <dbReference type="ARBA" id="ARBA00008873"/>
    </source>
</evidence>
<dbReference type="InterPro" id="IPR027470">
    <property type="entry name" value="Cation_efflux_CTD"/>
</dbReference>
<feature type="domain" description="Cation efflux protein cytoplasmic" evidence="10">
    <location>
        <begin position="220"/>
        <end position="298"/>
    </location>
</feature>
<feature type="transmembrane region" description="Helical" evidence="8">
    <location>
        <begin position="23"/>
        <end position="48"/>
    </location>
</feature>
<keyword evidence="7 8" id="KW-0472">Membrane</keyword>
<dbReference type="InterPro" id="IPR058533">
    <property type="entry name" value="Cation_efflux_TM"/>
</dbReference>
<feature type="transmembrane region" description="Helical" evidence="8">
    <location>
        <begin position="121"/>
        <end position="144"/>
    </location>
</feature>
<evidence type="ECO:0000259" key="10">
    <source>
        <dbReference type="Pfam" id="PF16916"/>
    </source>
</evidence>
<feature type="transmembrane region" description="Helical" evidence="8">
    <location>
        <begin position="189"/>
        <end position="206"/>
    </location>
</feature>
<reference evidence="12" key="1">
    <citation type="journal article" date="2019" name="Int. J. Syst. Evol. Microbiol.">
        <title>The Global Catalogue of Microorganisms (GCM) 10K type strain sequencing project: providing services to taxonomists for standard genome sequencing and annotation.</title>
        <authorList>
            <consortium name="The Broad Institute Genomics Platform"/>
            <consortium name="The Broad Institute Genome Sequencing Center for Infectious Disease"/>
            <person name="Wu L."/>
            <person name="Ma J."/>
        </authorList>
    </citation>
    <scope>NUCLEOTIDE SEQUENCE [LARGE SCALE GENOMIC DNA]</scope>
    <source>
        <strain evidence="12">CGMCC 1.10363</strain>
    </source>
</reference>
<dbReference type="Pfam" id="PF16916">
    <property type="entry name" value="ZT_dimer"/>
    <property type="match status" value="1"/>
</dbReference>
<organism evidence="11 12">
    <name type="scientific">Gryllotalpicola reticulitermitis</name>
    <dbReference type="NCBI Taxonomy" id="1184153"/>
    <lineage>
        <taxon>Bacteria</taxon>
        <taxon>Bacillati</taxon>
        <taxon>Actinomycetota</taxon>
        <taxon>Actinomycetes</taxon>
        <taxon>Micrococcales</taxon>
        <taxon>Microbacteriaceae</taxon>
        <taxon>Gryllotalpicola</taxon>
    </lineage>
</organism>
<sequence>MTLAHGHSHDHAPVGAAAGRGPLAVAFAISCVILVAEIVGAALTGSLALVVDAGHMLTDAGGLAVALVAANLATRPVTSHRTWGYARAEVLAATAQAAVLLAVGLFVLVEGIGRLISPPPVPSGGLLIFGAIGLVGNIAAILVLSARRTASFNLRAAFLEVVNDALGALGVIVAGIVIMLTGWQRADAVAALLIGALILPRAYGLLRQTVDVLLESAPAGLDLEAVRTHLLEVEHVQQVHDLHATQIATGLPVLTAHVTVDAQCFRDGHTPAILDQLQDCVAQHFPIAVEHSTFQLEPAAHQRHEHTPHGEARS</sequence>
<dbReference type="InterPro" id="IPR050681">
    <property type="entry name" value="CDF/SLC30A"/>
</dbReference>
<dbReference type="InterPro" id="IPR002524">
    <property type="entry name" value="Cation_efflux"/>
</dbReference>
<feature type="transmembrane region" description="Helical" evidence="8">
    <location>
        <begin position="165"/>
        <end position="183"/>
    </location>
</feature>
<keyword evidence="3" id="KW-0813">Transport</keyword>
<protein>
    <submittedName>
        <fullName evidence="11">Cation diffusion facilitator family transporter</fullName>
    </submittedName>
</protein>
<accession>A0ABV8Q4B5</accession>
<dbReference type="NCBIfam" id="TIGR01297">
    <property type="entry name" value="CDF"/>
    <property type="match status" value="1"/>
</dbReference>
<keyword evidence="4 8" id="KW-0812">Transmembrane</keyword>
<dbReference type="Gene3D" id="1.20.1510.10">
    <property type="entry name" value="Cation efflux protein transmembrane domain"/>
    <property type="match status" value="1"/>
</dbReference>
<evidence type="ECO:0000259" key="9">
    <source>
        <dbReference type="Pfam" id="PF01545"/>
    </source>
</evidence>
<evidence type="ECO:0000256" key="8">
    <source>
        <dbReference type="SAM" id="Phobius"/>
    </source>
</evidence>
<gene>
    <name evidence="11" type="ORF">ACFOYW_02330</name>
</gene>
<comment type="caution">
    <text evidence="11">The sequence shown here is derived from an EMBL/GenBank/DDBJ whole genome shotgun (WGS) entry which is preliminary data.</text>
</comment>
<proteinExistence type="inferred from homology"/>
<dbReference type="InterPro" id="IPR027469">
    <property type="entry name" value="Cation_efflux_TMD_sf"/>
</dbReference>
<evidence type="ECO:0000313" key="11">
    <source>
        <dbReference type="EMBL" id="MFC4242195.1"/>
    </source>
</evidence>
<keyword evidence="6" id="KW-0406">Ion transport</keyword>
<evidence type="ECO:0000256" key="5">
    <source>
        <dbReference type="ARBA" id="ARBA00022989"/>
    </source>
</evidence>
<feature type="transmembrane region" description="Helical" evidence="8">
    <location>
        <begin position="90"/>
        <end position="109"/>
    </location>
</feature>
<feature type="domain" description="Cation efflux protein transmembrane" evidence="9">
    <location>
        <begin position="24"/>
        <end position="214"/>
    </location>
</feature>
<dbReference type="InterPro" id="IPR036837">
    <property type="entry name" value="Cation_efflux_CTD_sf"/>
</dbReference>
<dbReference type="PANTHER" id="PTHR11562">
    <property type="entry name" value="CATION EFFLUX PROTEIN/ ZINC TRANSPORTER"/>
    <property type="match status" value="1"/>
</dbReference>
<dbReference type="EMBL" id="JBHSCN010000002">
    <property type="protein sequence ID" value="MFC4242195.1"/>
    <property type="molecule type" value="Genomic_DNA"/>
</dbReference>
<comment type="similarity">
    <text evidence="2">Belongs to the cation diffusion facilitator (CDF) transporter (TC 2.A.4) family. SLC30A subfamily.</text>
</comment>
<evidence type="ECO:0000256" key="6">
    <source>
        <dbReference type="ARBA" id="ARBA00023065"/>
    </source>
</evidence>
<comment type="subcellular location">
    <subcellularLocation>
        <location evidence="1">Membrane</location>
        <topology evidence="1">Multi-pass membrane protein</topology>
    </subcellularLocation>
</comment>